<gene>
    <name evidence="5" type="ORF">COO92_17915</name>
</gene>
<keyword evidence="2" id="KW-0732">Signal</keyword>
<evidence type="ECO:0000256" key="1">
    <source>
        <dbReference type="ARBA" id="ARBA00010062"/>
    </source>
</evidence>
<dbReference type="Proteomes" id="UP000233332">
    <property type="component" value="Unassembled WGS sequence"/>
</dbReference>
<keyword evidence="3" id="KW-0029">Amino-acid transport</keyword>
<dbReference type="PANTHER" id="PTHR30483:SF6">
    <property type="entry name" value="PERIPLASMIC BINDING PROTEIN OF ABC TRANSPORTER FOR NATURAL AMINO ACIDS"/>
    <property type="match status" value="1"/>
</dbReference>
<dbReference type="CDD" id="cd19983">
    <property type="entry name" value="PBP1_ABC_HAAT-like"/>
    <property type="match status" value="1"/>
</dbReference>
<dbReference type="RefSeq" id="WP_101304384.1">
    <property type="nucleotide sequence ID" value="NZ_NXGX01000008.1"/>
</dbReference>
<evidence type="ECO:0000313" key="6">
    <source>
        <dbReference type="Proteomes" id="UP000233332"/>
    </source>
</evidence>
<dbReference type="AlphaFoldDB" id="A0A2N3L2B0"/>
<evidence type="ECO:0000259" key="4">
    <source>
        <dbReference type="Pfam" id="PF13458"/>
    </source>
</evidence>
<feature type="domain" description="Leucine-binding protein" evidence="4">
    <location>
        <begin position="25"/>
        <end position="361"/>
    </location>
</feature>
<keyword evidence="6" id="KW-1185">Reference proteome</keyword>
<dbReference type="InterPro" id="IPR028081">
    <property type="entry name" value="Leu-bd"/>
</dbReference>
<dbReference type="InterPro" id="IPR051010">
    <property type="entry name" value="BCAA_transport"/>
</dbReference>
<name>A0A2N3L2B0_9PROT</name>
<dbReference type="Gene3D" id="3.40.50.2300">
    <property type="match status" value="2"/>
</dbReference>
<evidence type="ECO:0000313" key="5">
    <source>
        <dbReference type="EMBL" id="PKR56867.1"/>
    </source>
</evidence>
<organism evidence="5 6">
    <name type="scientific">Thalassospira lohafexi</name>
    <dbReference type="NCBI Taxonomy" id="744227"/>
    <lineage>
        <taxon>Bacteria</taxon>
        <taxon>Pseudomonadati</taxon>
        <taxon>Pseudomonadota</taxon>
        <taxon>Alphaproteobacteria</taxon>
        <taxon>Rhodospirillales</taxon>
        <taxon>Thalassospiraceae</taxon>
        <taxon>Thalassospira</taxon>
    </lineage>
</organism>
<reference evidence="5 6" key="1">
    <citation type="submission" date="2017-09" db="EMBL/GenBank/DDBJ databases">
        <title>Biodiversity and function of Thalassospira species in the particle-attached aromatic-hydrocarbon-degrading consortia from the surface seawater of the China South Sea.</title>
        <authorList>
            <person name="Dong C."/>
            <person name="Lai Q."/>
            <person name="Shao Z."/>
        </authorList>
    </citation>
    <scope>NUCLEOTIDE SEQUENCE [LARGE SCALE GENOMIC DNA]</scope>
    <source>
        <strain evidence="5 6">139Z-12</strain>
    </source>
</reference>
<dbReference type="Pfam" id="PF13458">
    <property type="entry name" value="Peripla_BP_6"/>
    <property type="match status" value="1"/>
</dbReference>
<dbReference type="PANTHER" id="PTHR30483">
    <property type="entry name" value="LEUCINE-SPECIFIC-BINDING PROTEIN"/>
    <property type="match status" value="1"/>
</dbReference>
<dbReference type="EMBL" id="NXGX01000008">
    <property type="protein sequence ID" value="PKR56867.1"/>
    <property type="molecule type" value="Genomic_DNA"/>
</dbReference>
<dbReference type="InterPro" id="IPR028082">
    <property type="entry name" value="Peripla_BP_I"/>
</dbReference>
<comment type="similarity">
    <text evidence="1">Belongs to the leucine-binding protein family.</text>
</comment>
<proteinExistence type="inferred from homology"/>
<comment type="caution">
    <text evidence="5">The sequence shown here is derived from an EMBL/GenBank/DDBJ whole genome shotgun (WGS) entry which is preliminary data.</text>
</comment>
<accession>A0A2N3L2B0</accession>
<evidence type="ECO:0000256" key="2">
    <source>
        <dbReference type="ARBA" id="ARBA00022729"/>
    </source>
</evidence>
<sequence>MTFIRSLFTVFIGCFFMASCDQSGPVKIGFIAELSGAGEDTGTASLNALKLAAQQINTAGGINDRMIEIIPRDDQKSPDVAQQHVREFKELGVDAIVGPIISSIGMAMLPVINELDIVTISPTVSAAEFAGFRDNLFRMNSTTTQNARAYARHNIELGRERVAIALDGENEAFTESWYHEFLLEFDALNGRVVSKVWINVDDTPLSDIAQKLLAEKPDGIILITNGADSARLSKEIRKISDDIVLSAAEWAGSETLIDMGGDAVEGMELVQAYDRYDPNPRFQKFVADYTAMFDEHPGYTAVLTYDAATVLFAALKTKHPDQRLSDALVTMPPHPGLNQELMFDQFGDGNRGIYFVTIRDGKFIHQK</sequence>
<dbReference type="PROSITE" id="PS51257">
    <property type="entry name" value="PROKAR_LIPOPROTEIN"/>
    <property type="match status" value="1"/>
</dbReference>
<dbReference type="SUPFAM" id="SSF53822">
    <property type="entry name" value="Periplasmic binding protein-like I"/>
    <property type="match status" value="1"/>
</dbReference>
<keyword evidence="3" id="KW-0813">Transport</keyword>
<protein>
    <submittedName>
        <fullName evidence="5">ABC transporter substrate-binding protein</fullName>
    </submittedName>
</protein>
<dbReference type="GO" id="GO:0006865">
    <property type="term" value="P:amino acid transport"/>
    <property type="evidence" value="ECO:0007669"/>
    <property type="project" value="UniProtKB-KW"/>
</dbReference>
<evidence type="ECO:0000256" key="3">
    <source>
        <dbReference type="ARBA" id="ARBA00022970"/>
    </source>
</evidence>